<dbReference type="SUPFAM" id="SSF55060">
    <property type="entry name" value="GHMP Kinase, C-terminal domain"/>
    <property type="match status" value="1"/>
</dbReference>
<feature type="domain" description="Galactokinase N-terminal" evidence="13">
    <location>
        <begin position="35"/>
        <end position="82"/>
    </location>
</feature>
<dbReference type="InterPro" id="IPR006206">
    <property type="entry name" value="Mevalonate/galactokinase"/>
</dbReference>
<evidence type="ECO:0000256" key="4">
    <source>
        <dbReference type="ARBA" id="ARBA00019487"/>
    </source>
</evidence>
<evidence type="ECO:0000256" key="8">
    <source>
        <dbReference type="ARBA" id="ARBA00022840"/>
    </source>
</evidence>
<comment type="similarity">
    <text evidence="2">Belongs to the GHMP kinase family. GalK subfamily.</text>
</comment>
<dbReference type="InterPro" id="IPR036554">
    <property type="entry name" value="GHMP_kinase_C_sf"/>
</dbReference>
<evidence type="ECO:0000256" key="2">
    <source>
        <dbReference type="ARBA" id="ARBA00006566"/>
    </source>
</evidence>
<dbReference type="PIRSF" id="PIRSF000530">
    <property type="entry name" value="Galactokinase"/>
    <property type="match status" value="1"/>
</dbReference>
<dbReference type="AlphaFoldDB" id="A0A2N5UNX3"/>
<dbReference type="PRINTS" id="PR00473">
    <property type="entry name" value="GALCTOKINASE"/>
</dbReference>
<dbReference type="InterPro" id="IPR013750">
    <property type="entry name" value="GHMP_kinase_C_dom"/>
</dbReference>
<evidence type="ECO:0000259" key="11">
    <source>
        <dbReference type="Pfam" id="PF00288"/>
    </source>
</evidence>
<dbReference type="EMBL" id="PGCI01000115">
    <property type="protein sequence ID" value="PLW39460.1"/>
    <property type="molecule type" value="Genomic_DNA"/>
</dbReference>
<evidence type="ECO:0000313" key="14">
    <source>
        <dbReference type="EMBL" id="PLW39460.1"/>
    </source>
</evidence>
<evidence type="ECO:0000256" key="6">
    <source>
        <dbReference type="ARBA" id="ARBA00022741"/>
    </source>
</evidence>
<evidence type="ECO:0000256" key="1">
    <source>
        <dbReference type="ARBA" id="ARBA00004947"/>
    </source>
</evidence>
<keyword evidence="5" id="KW-0808">Transferase</keyword>
<dbReference type="Gene3D" id="3.30.70.3170">
    <property type="match status" value="1"/>
</dbReference>
<comment type="caution">
    <text evidence="14">The sequence shown here is derived from an EMBL/GenBank/DDBJ whole genome shotgun (WGS) entry which is preliminary data.</text>
</comment>
<keyword evidence="7" id="KW-0418">Kinase</keyword>
<dbReference type="Gene3D" id="1.20.1440.340">
    <property type="match status" value="1"/>
</dbReference>
<dbReference type="Gene3D" id="3.30.230.10">
    <property type="match status" value="1"/>
</dbReference>
<dbReference type="InterPro" id="IPR006203">
    <property type="entry name" value="GHMP_knse_ATP-bd_CS"/>
</dbReference>
<dbReference type="PRINTS" id="PR00959">
    <property type="entry name" value="MEVGALKINASE"/>
</dbReference>
<dbReference type="EC" id="2.7.1.6" evidence="3"/>
<dbReference type="NCBIfam" id="TIGR00131">
    <property type="entry name" value="gal_kin"/>
    <property type="match status" value="1"/>
</dbReference>
<name>A0A2N5UNX3_9BASI</name>
<dbReference type="PANTHER" id="PTHR10457:SF7">
    <property type="entry name" value="GALACTOKINASE-RELATED"/>
    <property type="match status" value="1"/>
</dbReference>
<sequence>MAEEPLVLLTSVLDQVYTPNSLQNQSTRWGSLISTFRNTYAHPPHFITRAPGRVNIIGEHIDYSRFSVLPSAIEPDLLIAASAEYSPDPKPSDPSVQVRAINVNPSYPEVSFQYQPHTKIFIGNGGWSDYLKSAFNTCLSHLIKCASSSDADADADADANVDAELRFPTSIQLLIDGTVPAGSGLSSSAAITTASVLAVLYMHQSPKKQHVISKSLVASLAIAAEKACGISVGGMDQTASVFGQPAKLLHIEFTPTIQVVPLQLPHSPPTTFIIANSLVTSTKLDSAKEQYNLRVVECRIATRLISDTLLKEKARYPKDLRELVELYAPQDPIPLAIQRVLDSLPDVHLLGGPAGLTHQSILQNLGINQQQFETHILDGMVVEPRGGIYKPYNRARHVLTEAKRVYEFRELLEKKAGSEEHSEGVIVSIGRLMNESQTSCRQDYECSCDALDELISIATSNGSLGSRLTGAGWGGSSVHLVRDQDISKLIEAFKAHYYSIHFPNLSAKQLADACFPTKPEGGACLFTPLDGTSSLNVQP</sequence>
<proteinExistence type="inferred from homology"/>
<evidence type="ECO:0000313" key="15">
    <source>
        <dbReference type="Proteomes" id="UP000235392"/>
    </source>
</evidence>
<dbReference type="InterPro" id="IPR000705">
    <property type="entry name" value="Galactokinase"/>
</dbReference>
<evidence type="ECO:0000256" key="3">
    <source>
        <dbReference type="ARBA" id="ARBA00012315"/>
    </source>
</evidence>
<feature type="domain" description="GHMP kinase C-terminal" evidence="12">
    <location>
        <begin position="424"/>
        <end position="498"/>
    </location>
</feature>
<evidence type="ECO:0000259" key="13">
    <source>
        <dbReference type="Pfam" id="PF10509"/>
    </source>
</evidence>
<dbReference type="GO" id="GO:0006012">
    <property type="term" value="P:galactose metabolic process"/>
    <property type="evidence" value="ECO:0007669"/>
    <property type="project" value="UniProtKB-UniPathway"/>
</dbReference>
<keyword evidence="6" id="KW-0547">Nucleotide-binding</keyword>
<keyword evidence="8" id="KW-0067">ATP-binding</keyword>
<reference evidence="14 15" key="1">
    <citation type="submission" date="2017-11" db="EMBL/GenBank/DDBJ databases">
        <title>De novo assembly and phasing of dikaryotic genomes from two isolates of Puccinia coronata f. sp. avenae, the causal agent of oat crown rust.</title>
        <authorList>
            <person name="Miller M.E."/>
            <person name="Zhang Y."/>
            <person name="Omidvar V."/>
            <person name="Sperschneider J."/>
            <person name="Schwessinger B."/>
            <person name="Raley C."/>
            <person name="Palmer J.M."/>
            <person name="Garnica D."/>
            <person name="Upadhyaya N."/>
            <person name="Rathjen J."/>
            <person name="Taylor J.M."/>
            <person name="Park R.F."/>
            <person name="Dodds P.N."/>
            <person name="Hirsch C.D."/>
            <person name="Kianian S.F."/>
            <person name="Figueroa M."/>
        </authorList>
    </citation>
    <scope>NUCLEOTIDE SEQUENCE [LARGE SCALE GENOMIC DNA]</scope>
    <source>
        <strain evidence="14">12SD80</strain>
    </source>
</reference>
<evidence type="ECO:0000256" key="10">
    <source>
        <dbReference type="ARBA" id="ARBA00049538"/>
    </source>
</evidence>
<dbReference type="Proteomes" id="UP000235392">
    <property type="component" value="Unassembled WGS sequence"/>
</dbReference>
<evidence type="ECO:0000256" key="7">
    <source>
        <dbReference type="ARBA" id="ARBA00022777"/>
    </source>
</evidence>
<dbReference type="InterPro" id="IPR014721">
    <property type="entry name" value="Ribsml_uS5_D2-typ_fold_subgr"/>
</dbReference>
<dbReference type="UniPathway" id="UPA00214"/>
<accession>A0A2N5UNX3</accession>
<evidence type="ECO:0000259" key="12">
    <source>
        <dbReference type="Pfam" id="PF08544"/>
    </source>
</evidence>
<dbReference type="InterPro" id="IPR020568">
    <property type="entry name" value="Ribosomal_Su5_D2-typ_SF"/>
</dbReference>
<gene>
    <name evidence="14" type="ORF">PCASD_08015</name>
</gene>
<dbReference type="PROSITE" id="PS00627">
    <property type="entry name" value="GHMP_KINASES_ATP"/>
    <property type="match status" value="1"/>
</dbReference>
<protein>
    <recommendedName>
        <fullName evidence="4">Galactokinase</fullName>
        <ecNumber evidence="3">2.7.1.6</ecNumber>
    </recommendedName>
    <alternativeName>
        <fullName evidence="9">Galactose kinase</fullName>
    </alternativeName>
</protein>
<comment type="pathway">
    <text evidence="1">Carbohydrate metabolism; galactose metabolism.</text>
</comment>
<dbReference type="PANTHER" id="PTHR10457">
    <property type="entry name" value="MEVALONATE KINASE/GALACTOKINASE"/>
    <property type="match status" value="1"/>
</dbReference>
<dbReference type="Pfam" id="PF00288">
    <property type="entry name" value="GHMP_kinases_N"/>
    <property type="match status" value="1"/>
</dbReference>
<organism evidence="14 15">
    <name type="scientific">Puccinia coronata f. sp. avenae</name>
    <dbReference type="NCBI Taxonomy" id="200324"/>
    <lineage>
        <taxon>Eukaryota</taxon>
        <taxon>Fungi</taxon>
        <taxon>Dikarya</taxon>
        <taxon>Basidiomycota</taxon>
        <taxon>Pucciniomycotina</taxon>
        <taxon>Pucciniomycetes</taxon>
        <taxon>Pucciniales</taxon>
        <taxon>Pucciniaceae</taxon>
        <taxon>Puccinia</taxon>
    </lineage>
</organism>
<dbReference type="InterPro" id="IPR006204">
    <property type="entry name" value="GHMP_kinase_N_dom"/>
</dbReference>
<dbReference type="GO" id="GO:0005524">
    <property type="term" value="F:ATP binding"/>
    <property type="evidence" value="ECO:0007669"/>
    <property type="project" value="UniProtKB-KW"/>
</dbReference>
<comment type="catalytic activity">
    <reaction evidence="10">
        <text>alpha-D-galactose + ATP = alpha-D-galactose 1-phosphate + ADP + H(+)</text>
        <dbReference type="Rhea" id="RHEA:13553"/>
        <dbReference type="ChEBI" id="CHEBI:15378"/>
        <dbReference type="ChEBI" id="CHEBI:28061"/>
        <dbReference type="ChEBI" id="CHEBI:30616"/>
        <dbReference type="ChEBI" id="CHEBI:58336"/>
        <dbReference type="ChEBI" id="CHEBI:456216"/>
        <dbReference type="EC" id="2.7.1.6"/>
    </reaction>
    <physiologicalReaction direction="left-to-right" evidence="10">
        <dbReference type="Rhea" id="RHEA:13554"/>
    </physiologicalReaction>
</comment>
<dbReference type="Pfam" id="PF08544">
    <property type="entry name" value="GHMP_kinases_C"/>
    <property type="match status" value="1"/>
</dbReference>
<dbReference type="PROSITE" id="PS00106">
    <property type="entry name" value="GALACTOKINASE"/>
    <property type="match status" value="1"/>
</dbReference>
<evidence type="ECO:0000256" key="5">
    <source>
        <dbReference type="ARBA" id="ARBA00022679"/>
    </source>
</evidence>
<dbReference type="InterPro" id="IPR019741">
    <property type="entry name" value="Galactokinase_CS"/>
</dbReference>
<dbReference type="SUPFAM" id="SSF54211">
    <property type="entry name" value="Ribosomal protein S5 domain 2-like"/>
    <property type="match status" value="1"/>
</dbReference>
<feature type="domain" description="GHMP kinase N-terminal" evidence="11">
    <location>
        <begin position="166"/>
        <end position="244"/>
    </location>
</feature>
<dbReference type="InterPro" id="IPR019539">
    <property type="entry name" value="GalKase_N"/>
</dbReference>
<dbReference type="GO" id="GO:0005829">
    <property type="term" value="C:cytosol"/>
    <property type="evidence" value="ECO:0007669"/>
    <property type="project" value="TreeGrafter"/>
</dbReference>
<evidence type="ECO:0000256" key="9">
    <source>
        <dbReference type="ARBA" id="ARBA00029590"/>
    </source>
</evidence>
<dbReference type="Pfam" id="PF10509">
    <property type="entry name" value="GalKase_gal_bdg"/>
    <property type="match status" value="1"/>
</dbReference>
<dbReference type="GO" id="GO:0004335">
    <property type="term" value="F:galactokinase activity"/>
    <property type="evidence" value="ECO:0007669"/>
    <property type="project" value="UniProtKB-EC"/>
</dbReference>